<dbReference type="AlphaFoldDB" id="A0A6M4IL21"/>
<name>A0A6M4IL21_9BACT</name>
<evidence type="ECO:0000313" key="2">
    <source>
        <dbReference type="Proteomes" id="UP000500938"/>
    </source>
</evidence>
<dbReference type="Proteomes" id="UP000500938">
    <property type="component" value="Chromosome"/>
</dbReference>
<dbReference type="InterPro" id="IPR011882">
    <property type="entry name" value="PaaC"/>
</dbReference>
<dbReference type="InterPro" id="IPR052703">
    <property type="entry name" value="Aromatic_CoA_ox/epox"/>
</dbReference>
<dbReference type="InterPro" id="IPR009078">
    <property type="entry name" value="Ferritin-like_SF"/>
</dbReference>
<sequence>MTEPSFQVAAPRSTPVANPLFEYLLRMGDDRLVLGHRLSEWCGHGPILEEDIALSNIALDLIGHASSLLALAGEVEGQGRDADKLAYFRDAVAFRNALLVEVPNGDFAVTMVRQFLFDAYSVLLLDALSRCEHEGLAAVAAKSLKEDKYHLRHSSEWVVRLGDGTAESHERAQKALDSLWRYTGELFDHDAVDDAVAAEAFIAIDHDALHSLWLTMVKDVVHRATLTLPTDPAMRRGGRRGFHTESLGHMLATMQIVARSHPGASW</sequence>
<organism evidence="1 2">
    <name type="scientific">Gemmatimonas groenlandica</name>
    <dbReference type="NCBI Taxonomy" id="2732249"/>
    <lineage>
        <taxon>Bacteria</taxon>
        <taxon>Pseudomonadati</taxon>
        <taxon>Gemmatimonadota</taxon>
        <taxon>Gemmatimonadia</taxon>
        <taxon>Gemmatimonadales</taxon>
        <taxon>Gemmatimonadaceae</taxon>
        <taxon>Gemmatimonas</taxon>
    </lineage>
</organism>
<evidence type="ECO:0000313" key="1">
    <source>
        <dbReference type="EMBL" id="QJR35724.1"/>
    </source>
</evidence>
<dbReference type="Gene3D" id="1.20.1260.10">
    <property type="match status" value="1"/>
</dbReference>
<dbReference type="FunFam" id="1.20.1260.10:FF:000012">
    <property type="entry name" value="1,2-phenylacetyl-CoA epoxidase, subunit C"/>
    <property type="match status" value="1"/>
</dbReference>
<dbReference type="InterPro" id="IPR012347">
    <property type="entry name" value="Ferritin-like"/>
</dbReference>
<dbReference type="KEGG" id="ggr:HKW67_09475"/>
<reference evidence="1 2" key="1">
    <citation type="submission" date="2020-05" db="EMBL/GenBank/DDBJ databases">
        <title>Complete genome sequence of Gemmatimonas greenlandica TET16.</title>
        <authorList>
            <person name="Zeng Y."/>
        </authorList>
    </citation>
    <scope>NUCLEOTIDE SEQUENCE [LARGE SCALE GENOMIC DNA]</scope>
    <source>
        <strain evidence="1 2">TET16</strain>
    </source>
</reference>
<keyword evidence="2" id="KW-1185">Reference proteome</keyword>
<dbReference type="GO" id="GO:0005829">
    <property type="term" value="C:cytosol"/>
    <property type="evidence" value="ECO:0007669"/>
    <property type="project" value="TreeGrafter"/>
</dbReference>
<accession>A0A6M4IL21</accession>
<dbReference type="PIRSF" id="PIRSF037834">
    <property type="entry name" value="PA_CoA_Oase3"/>
    <property type="match status" value="1"/>
</dbReference>
<dbReference type="SUPFAM" id="SSF47240">
    <property type="entry name" value="Ferritin-like"/>
    <property type="match status" value="1"/>
</dbReference>
<gene>
    <name evidence="1" type="primary">paaC</name>
    <name evidence="1" type="ORF">HKW67_09475</name>
</gene>
<dbReference type="GO" id="GO:0010124">
    <property type="term" value="P:phenylacetate catabolic process"/>
    <property type="evidence" value="ECO:0007669"/>
    <property type="project" value="InterPro"/>
</dbReference>
<dbReference type="EMBL" id="CP053085">
    <property type="protein sequence ID" value="QJR35724.1"/>
    <property type="molecule type" value="Genomic_DNA"/>
</dbReference>
<dbReference type="RefSeq" id="WP_171225155.1">
    <property type="nucleotide sequence ID" value="NZ_CP053085.1"/>
</dbReference>
<protein>
    <submittedName>
        <fullName evidence="1">Phenylacetate-CoA oxygenase subunit PaaC</fullName>
    </submittedName>
</protein>
<dbReference type="InterPro" id="IPR007814">
    <property type="entry name" value="PaaA_PaaC"/>
</dbReference>
<dbReference type="NCBIfam" id="TIGR02158">
    <property type="entry name" value="PA_CoA_Oxy3"/>
    <property type="match status" value="1"/>
</dbReference>
<dbReference type="PANTHER" id="PTHR30458">
    <property type="entry name" value="PHENYLACETIC ACID DEGRADATION PROTEIN PAA"/>
    <property type="match status" value="1"/>
</dbReference>
<proteinExistence type="predicted"/>
<dbReference type="Pfam" id="PF05138">
    <property type="entry name" value="PaaA_PaaC"/>
    <property type="match status" value="1"/>
</dbReference>
<dbReference type="PANTHER" id="PTHR30458:SF0">
    <property type="entry name" value="1,2-PHENYLACETYL-COA EPOXIDASE, SUBUNIT C"/>
    <property type="match status" value="1"/>
</dbReference>